<evidence type="ECO:0000256" key="6">
    <source>
        <dbReference type="ARBA" id="ARBA00023315"/>
    </source>
</evidence>
<dbReference type="GO" id="GO:0002949">
    <property type="term" value="P:tRNA threonylcarbamoyladenosine modification"/>
    <property type="evidence" value="ECO:0007669"/>
    <property type="project" value="UniProtKB-UniRule"/>
</dbReference>
<accession>A0A6P2CXX0</accession>
<evidence type="ECO:0000256" key="2">
    <source>
        <dbReference type="ARBA" id="ARBA00022679"/>
    </source>
</evidence>
<comment type="cofactor">
    <cofactor evidence="8">
        <name>Fe(2+)</name>
        <dbReference type="ChEBI" id="CHEBI:29033"/>
    </cofactor>
    <text evidence="8">Binds 1 Fe(2+) ion per subunit.</text>
</comment>
<feature type="binding site" evidence="8">
    <location>
        <position position="283"/>
    </location>
    <ligand>
        <name>substrate</name>
    </ligand>
</feature>
<comment type="catalytic activity">
    <reaction evidence="7 8">
        <text>L-threonylcarbamoyladenylate + adenosine(37) in tRNA = N(6)-L-threonylcarbamoyladenosine(37) in tRNA + AMP + H(+)</text>
        <dbReference type="Rhea" id="RHEA:37059"/>
        <dbReference type="Rhea" id="RHEA-COMP:10162"/>
        <dbReference type="Rhea" id="RHEA-COMP:10163"/>
        <dbReference type="ChEBI" id="CHEBI:15378"/>
        <dbReference type="ChEBI" id="CHEBI:73682"/>
        <dbReference type="ChEBI" id="CHEBI:74411"/>
        <dbReference type="ChEBI" id="CHEBI:74418"/>
        <dbReference type="ChEBI" id="CHEBI:456215"/>
        <dbReference type="EC" id="2.3.1.234"/>
    </reaction>
</comment>
<feature type="binding site" evidence="8">
    <location>
        <position position="119"/>
    </location>
    <ligand>
        <name>Fe cation</name>
        <dbReference type="ChEBI" id="CHEBI:24875"/>
    </ligand>
</feature>
<dbReference type="FunFam" id="3.30.420.40:FF:000012">
    <property type="entry name" value="tRNA N6-adenosine threonylcarbamoyltransferase"/>
    <property type="match status" value="1"/>
</dbReference>
<feature type="binding site" evidence="8">
    <location>
        <begin position="138"/>
        <end position="142"/>
    </location>
    <ligand>
        <name>substrate</name>
    </ligand>
</feature>
<keyword evidence="6 8" id="KW-0012">Acyltransferase</keyword>
<feature type="binding site" evidence="8">
    <location>
        <position position="171"/>
    </location>
    <ligand>
        <name>substrate</name>
    </ligand>
</feature>
<proteinExistence type="inferred from homology"/>
<dbReference type="PANTHER" id="PTHR11735">
    <property type="entry name" value="TRNA N6-ADENOSINE THREONYLCARBAMOYLTRANSFERASE"/>
    <property type="match status" value="1"/>
</dbReference>
<dbReference type="FunFam" id="3.30.420.40:FF:000040">
    <property type="entry name" value="tRNA N6-adenosine threonylcarbamoyltransferase"/>
    <property type="match status" value="1"/>
</dbReference>
<organism evidence="10 11">
    <name type="scientific">Gemmata massiliana</name>
    <dbReference type="NCBI Taxonomy" id="1210884"/>
    <lineage>
        <taxon>Bacteria</taxon>
        <taxon>Pseudomonadati</taxon>
        <taxon>Planctomycetota</taxon>
        <taxon>Planctomycetia</taxon>
        <taxon>Gemmatales</taxon>
        <taxon>Gemmataceae</taxon>
        <taxon>Gemmata</taxon>
    </lineage>
</organism>
<dbReference type="PROSITE" id="PS01016">
    <property type="entry name" value="GLYCOPROTEASE"/>
    <property type="match status" value="1"/>
</dbReference>
<dbReference type="NCBIfam" id="TIGR03723">
    <property type="entry name" value="T6A_TsaD_YgjD"/>
    <property type="match status" value="1"/>
</dbReference>
<feature type="binding site" evidence="8">
    <location>
        <position position="311"/>
    </location>
    <ligand>
        <name>Fe cation</name>
        <dbReference type="ChEBI" id="CHEBI:24875"/>
    </ligand>
</feature>
<evidence type="ECO:0000313" key="10">
    <source>
        <dbReference type="EMBL" id="VTR93851.1"/>
    </source>
</evidence>
<feature type="binding site" evidence="8">
    <location>
        <position position="115"/>
    </location>
    <ligand>
        <name>Fe cation</name>
        <dbReference type="ChEBI" id="CHEBI:24875"/>
    </ligand>
</feature>
<evidence type="ECO:0000256" key="8">
    <source>
        <dbReference type="HAMAP-Rule" id="MF_01445"/>
    </source>
</evidence>
<dbReference type="InterPro" id="IPR017860">
    <property type="entry name" value="Peptidase_M22_CS"/>
</dbReference>
<protein>
    <recommendedName>
        <fullName evidence="8">tRNA N6-adenosine threonylcarbamoyltransferase</fullName>
        <ecNumber evidence="8">2.3.1.234</ecNumber>
    </recommendedName>
    <alternativeName>
        <fullName evidence="8">N6-L-threonylcarbamoyladenine synthase</fullName>
        <shortName evidence="8">t(6)A synthase</shortName>
    </alternativeName>
    <alternativeName>
        <fullName evidence="8">t(6)A37 threonylcarbamoyladenosine biosynthesis protein TsaD</fullName>
    </alternativeName>
    <alternativeName>
        <fullName evidence="8">tRNA threonylcarbamoyladenosine biosynthesis protein TsaD</fullName>
    </alternativeName>
</protein>
<dbReference type="InterPro" id="IPR043129">
    <property type="entry name" value="ATPase_NBD"/>
</dbReference>
<dbReference type="HAMAP" id="MF_01445">
    <property type="entry name" value="TsaD"/>
    <property type="match status" value="1"/>
</dbReference>
<dbReference type="Proteomes" id="UP000464178">
    <property type="component" value="Chromosome"/>
</dbReference>
<reference evidence="10 11" key="1">
    <citation type="submission" date="2019-05" db="EMBL/GenBank/DDBJ databases">
        <authorList>
            <consortium name="Science for Life Laboratories"/>
        </authorList>
    </citation>
    <scope>NUCLEOTIDE SEQUENCE [LARGE SCALE GENOMIC DNA]</scope>
    <source>
        <strain evidence="10">Soil9</strain>
    </source>
</reference>
<evidence type="ECO:0000256" key="5">
    <source>
        <dbReference type="ARBA" id="ARBA00023004"/>
    </source>
</evidence>
<evidence type="ECO:0000256" key="7">
    <source>
        <dbReference type="ARBA" id="ARBA00048117"/>
    </source>
</evidence>
<comment type="function">
    <text evidence="8">Required for the formation of a threonylcarbamoyl group on adenosine at position 37 (t(6)A37) in tRNAs that read codons beginning with adenine. Is involved in the transfer of the threonylcarbamoyl moiety of threonylcarbamoyl-AMP (TC-AMP) to the N6 group of A37, together with TsaE and TsaB. TsaD likely plays a direct catalytic role in this reaction.</text>
</comment>
<evidence type="ECO:0000313" key="11">
    <source>
        <dbReference type="Proteomes" id="UP000464178"/>
    </source>
</evidence>
<name>A0A6P2CXX0_9BACT</name>
<dbReference type="InterPro" id="IPR000905">
    <property type="entry name" value="Gcp-like_dom"/>
</dbReference>
<dbReference type="EMBL" id="LR593886">
    <property type="protein sequence ID" value="VTR93851.1"/>
    <property type="molecule type" value="Genomic_DNA"/>
</dbReference>
<dbReference type="Pfam" id="PF00814">
    <property type="entry name" value="TsaD"/>
    <property type="match status" value="1"/>
</dbReference>
<sequence length="340" mass="35483">MNPMTHFLALETSCDETAAAVFTDELRVLSSVVASQTDLHARFGGVVPEIASRAHLRNLLPVVNEALVQANISLKDIGCVAVHNTPGLVGALLVGVSAAKAFAFGLGVPLIAVNHVASHIFACRLAANRDIFPCLGLVVSGGHTALFRCDTALSLELLGGTRDDAAGEAFDKVAAILGLGFPGGPAVEREAATGNPKAHHFPRAFIDDGRLEFSFSGLKTAVLYACHGQDVKKSVPPGPGQKRADLAASFQAAVVDVLTMKCKQALRKTGLTRLAVGGGVSANKPLRAALEAMCAKEGAELVIPPLNLCTDNAAMAALAVEKWKRNEFAPADLDADPNWL</sequence>
<evidence type="ECO:0000259" key="9">
    <source>
        <dbReference type="Pfam" id="PF00814"/>
    </source>
</evidence>
<dbReference type="PRINTS" id="PR00789">
    <property type="entry name" value="OSIALOPTASE"/>
</dbReference>
<dbReference type="InterPro" id="IPR022450">
    <property type="entry name" value="TsaD"/>
</dbReference>
<dbReference type="EC" id="2.3.1.234" evidence="8"/>
<keyword evidence="4 8" id="KW-0479">Metal-binding</keyword>
<keyword evidence="3 8" id="KW-0819">tRNA processing</keyword>
<gene>
    <name evidence="8" type="primary">tsaD</name>
    <name evidence="10" type="ORF">SOIL9_38630</name>
</gene>
<dbReference type="KEGG" id="gms:SOIL9_38630"/>
<keyword evidence="1 8" id="KW-0963">Cytoplasm</keyword>
<dbReference type="InterPro" id="IPR017861">
    <property type="entry name" value="KAE1/TsaD"/>
</dbReference>
<keyword evidence="2 8" id="KW-0808">Transferase</keyword>
<dbReference type="SUPFAM" id="SSF53067">
    <property type="entry name" value="Actin-like ATPase domain"/>
    <property type="match status" value="2"/>
</dbReference>
<dbReference type="AlphaFoldDB" id="A0A6P2CXX0"/>
<keyword evidence="11" id="KW-1185">Reference proteome</keyword>
<comment type="similarity">
    <text evidence="8">Belongs to the KAE1 / TsaD family.</text>
</comment>
<feature type="binding site" evidence="8">
    <location>
        <position position="188"/>
    </location>
    <ligand>
        <name>substrate</name>
    </ligand>
</feature>
<evidence type="ECO:0000256" key="3">
    <source>
        <dbReference type="ARBA" id="ARBA00022694"/>
    </source>
</evidence>
<dbReference type="PANTHER" id="PTHR11735:SF6">
    <property type="entry name" value="TRNA N6-ADENOSINE THREONYLCARBAMOYLTRANSFERASE, MITOCHONDRIAL"/>
    <property type="match status" value="1"/>
</dbReference>
<dbReference type="GO" id="GO:0061711">
    <property type="term" value="F:tRNA N(6)-L-threonylcarbamoyladenine synthase activity"/>
    <property type="evidence" value="ECO:0007669"/>
    <property type="project" value="UniProtKB-EC"/>
</dbReference>
<dbReference type="CDD" id="cd24133">
    <property type="entry name" value="ASKHA_NBD_TsaD_bac"/>
    <property type="match status" value="1"/>
</dbReference>
<feature type="binding site" evidence="8">
    <location>
        <position position="184"/>
    </location>
    <ligand>
        <name>substrate</name>
    </ligand>
</feature>
<comment type="subcellular location">
    <subcellularLocation>
        <location evidence="8">Cytoplasm</location>
    </subcellularLocation>
</comment>
<evidence type="ECO:0000256" key="4">
    <source>
        <dbReference type="ARBA" id="ARBA00022723"/>
    </source>
</evidence>
<dbReference type="GO" id="GO:0005506">
    <property type="term" value="F:iron ion binding"/>
    <property type="evidence" value="ECO:0007669"/>
    <property type="project" value="UniProtKB-UniRule"/>
</dbReference>
<feature type="domain" description="Gcp-like" evidence="9">
    <location>
        <begin position="28"/>
        <end position="317"/>
    </location>
</feature>
<evidence type="ECO:0000256" key="1">
    <source>
        <dbReference type="ARBA" id="ARBA00022490"/>
    </source>
</evidence>
<dbReference type="GO" id="GO:0005737">
    <property type="term" value="C:cytoplasm"/>
    <property type="evidence" value="ECO:0007669"/>
    <property type="project" value="UniProtKB-SubCell"/>
</dbReference>
<keyword evidence="5 8" id="KW-0408">Iron</keyword>
<dbReference type="NCBIfam" id="TIGR00329">
    <property type="entry name" value="gcp_kae1"/>
    <property type="match status" value="1"/>
</dbReference>
<dbReference type="Gene3D" id="3.30.420.40">
    <property type="match status" value="2"/>
</dbReference>